<dbReference type="RefSeq" id="WP_093839888.1">
    <property type="nucleotide sequence ID" value="NZ_FOLM01000010.1"/>
</dbReference>
<gene>
    <name evidence="2" type="ORF">SAMN05421773_11042</name>
</gene>
<dbReference type="AlphaFoldDB" id="A0A1I1PTJ4"/>
<proteinExistence type="predicted"/>
<evidence type="ECO:0000313" key="2">
    <source>
        <dbReference type="EMBL" id="SFD13169.1"/>
    </source>
</evidence>
<accession>A0A1I1PTJ4</accession>
<dbReference type="STRING" id="910347.SAMN05421773_11042"/>
<dbReference type="EMBL" id="FOLM01000010">
    <property type="protein sequence ID" value="SFD13169.1"/>
    <property type="molecule type" value="Genomic_DNA"/>
</dbReference>
<organism evidence="2 3">
    <name type="scientific">Streptomyces aidingensis</name>
    <dbReference type="NCBI Taxonomy" id="910347"/>
    <lineage>
        <taxon>Bacteria</taxon>
        <taxon>Bacillati</taxon>
        <taxon>Actinomycetota</taxon>
        <taxon>Actinomycetes</taxon>
        <taxon>Kitasatosporales</taxon>
        <taxon>Streptomycetaceae</taxon>
        <taxon>Streptomyces</taxon>
    </lineage>
</organism>
<keyword evidence="1" id="KW-0472">Membrane</keyword>
<feature type="transmembrane region" description="Helical" evidence="1">
    <location>
        <begin position="28"/>
        <end position="51"/>
    </location>
</feature>
<sequence>MEDIALLADLLGLLPTSAEDWAVVAAIAVVLIVPWAVGAALILGAATHGLLRLLHIRPAEPQAEPEHARPGAVPREQLLAAIARERTARRRAEQRAAALLAAHADTQPLPRAEAAS</sequence>
<keyword evidence="1" id="KW-1133">Transmembrane helix</keyword>
<protein>
    <submittedName>
        <fullName evidence="2">Uncharacterized protein</fullName>
    </submittedName>
</protein>
<name>A0A1I1PTJ4_9ACTN</name>
<reference evidence="2 3" key="1">
    <citation type="submission" date="2016-10" db="EMBL/GenBank/DDBJ databases">
        <authorList>
            <person name="de Groot N.N."/>
        </authorList>
    </citation>
    <scope>NUCLEOTIDE SEQUENCE [LARGE SCALE GENOMIC DNA]</scope>
    <source>
        <strain evidence="2 3">CGMCC 4.5739</strain>
    </source>
</reference>
<keyword evidence="1" id="KW-0812">Transmembrane</keyword>
<evidence type="ECO:0000313" key="3">
    <source>
        <dbReference type="Proteomes" id="UP000199207"/>
    </source>
</evidence>
<keyword evidence="3" id="KW-1185">Reference proteome</keyword>
<evidence type="ECO:0000256" key="1">
    <source>
        <dbReference type="SAM" id="Phobius"/>
    </source>
</evidence>
<dbReference type="Proteomes" id="UP000199207">
    <property type="component" value="Unassembled WGS sequence"/>
</dbReference>